<keyword evidence="2" id="KW-1185">Reference proteome</keyword>
<name>A0ABN0NL13_9GAMM</name>
<evidence type="ECO:0000313" key="2">
    <source>
        <dbReference type="Proteomes" id="UP000016534"/>
    </source>
</evidence>
<reference evidence="1" key="2">
    <citation type="submission" date="2013-04" db="EMBL/GenBank/DDBJ databases">
        <title>Genome sequence of Pseudoalteromonas undina.</title>
        <authorList>
            <person name="Xie B.-B."/>
            <person name="Rong J.-C."/>
            <person name="Qin Q.-L."/>
            <person name="Shu Y.-L."/>
            <person name="Zhang Y.-Z."/>
        </authorList>
    </citation>
    <scope>NUCLEOTIDE SEQUENCE</scope>
    <source>
        <strain evidence="1">NCIMB 2128</strain>
    </source>
</reference>
<dbReference type="Proteomes" id="UP000016534">
    <property type="component" value="Unassembled WGS sequence"/>
</dbReference>
<comment type="caution">
    <text evidence="1">The sequence shown here is derived from an EMBL/GenBank/DDBJ whole genome shotgun (WGS) entry which is preliminary data.</text>
</comment>
<protein>
    <submittedName>
        <fullName evidence="1">Uncharacterized protein</fullName>
    </submittedName>
</protein>
<evidence type="ECO:0000313" key="1">
    <source>
        <dbReference type="EMBL" id="ERG62193.1"/>
    </source>
</evidence>
<accession>A0ABN0NL13</accession>
<proteinExistence type="predicted"/>
<dbReference type="EMBL" id="AHCF02000008">
    <property type="protein sequence ID" value="ERG62193.1"/>
    <property type="molecule type" value="Genomic_DNA"/>
</dbReference>
<sequence>MGLHVHNLGNLPADAEREYFIYMLDYGWHEPLSEAMRANFTNMARLASKSKSVVIAGVEPIHFENEVFSFHGINGEHGEEMLPALMITTLHPRYFKENNHAWRESGELDDKLLLIPLKKCCKTTSDVVALIHKIFKDIEEKKELTNFSVQKEIKKKSGWRSAADAFILQPNISGIGIDFKKLLGFGS</sequence>
<reference evidence="1" key="1">
    <citation type="journal article" date="2012" name="J. Bacteriol.">
        <title>Genome sequences of type strains of seven species of the marine bacterium Pseudoalteromonas.</title>
        <authorList>
            <person name="Xie B.B."/>
            <person name="Shu Y.L."/>
            <person name="Qin Q.L."/>
            <person name="Rong J.C."/>
            <person name="Zhang X.Y."/>
            <person name="Chen X.L."/>
            <person name="Shi M."/>
            <person name="He H.L."/>
            <person name="Zhou B.C."/>
            <person name="Zhang Y.Z."/>
        </authorList>
    </citation>
    <scope>NUCLEOTIDE SEQUENCE [LARGE SCALE GENOMIC DNA]</scope>
    <source>
        <strain evidence="1">NCIMB 2128</strain>
    </source>
</reference>
<gene>
    <name evidence="1" type="ORF">PUND_03830</name>
</gene>
<organism evidence="1 2">
    <name type="scientific">Pseudoalteromonas undina</name>
    <dbReference type="NCBI Taxonomy" id="43660"/>
    <lineage>
        <taxon>Bacteria</taxon>
        <taxon>Pseudomonadati</taxon>
        <taxon>Pseudomonadota</taxon>
        <taxon>Gammaproteobacteria</taxon>
        <taxon>Alteromonadales</taxon>
        <taxon>Pseudoalteromonadaceae</taxon>
        <taxon>Pseudoalteromonas</taxon>
    </lineage>
</organism>